<keyword evidence="8" id="KW-1003">Cell membrane</keyword>
<evidence type="ECO:0000256" key="27">
    <source>
        <dbReference type="SAM" id="MobiDB-lite"/>
    </source>
</evidence>
<dbReference type="GO" id="GO:0005886">
    <property type="term" value="C:plasma membrane"/>
    <property type="evidence" value="ECO:0007669"/>
    <property type="project" value="UniProtKB-SubCell"/>
</dbReference>
<keyword evidence="22" id="KW-0511">Multifunctional enzyme</keyword>
<keyword evidence="11" id="KW-0645">Protease</keyword>
<dbReference type="Gene3D" id="1.10.3810.10">
    <property type="entry name" value="Biosynthetic peptidoglycan transglycosylase-like"/>
    <property type="match status" value="1"/>
</dbReference>
<keyword evidence="9" id="KW-0997">Cell inner membrane</keyword>
<feature type="region of interest" description="Disordered" evidence="27">
    <location>
        <begin position="617"/>
        <end position="646"/>
    </location>
</feature>
<dbReference type="Proteomes" id="UP000627715">
    <property type="component" value="Unassembled WGS sequence"/>
</dbReference>
<evidence type="ECO:0000256" key="23">
    <source>
        <dbReference type="ARBA" id="ARBA00023316"/>
    </source>
</evidence>
<comment type="catalytic activity">
    <reaction evidence="26">
        <text>[GlcNAc-(1-&gt;4)-Mur2Ac(oyl-L-Ala-gamma-D-Glu-L-Lys-D-Ala-D-Ala)](n)-di-trans,octa-cis-undecaprenyl diphosphate + beta-D-GlcNAc-(1-&gt;4)-Mur2Ac(oyl-L-Ala-gamma-D-Glu-L-Lys-D-Ala-D-Ala)-di-trans,octa-cis-undecaprenyl diphosphate = [GlcNAc-(1-&gt;4)-Mur2Ac(oyl-L-Ala-gamma-D-Glu-L-Lys-D-Ala-D-Ala)](n+1)-di-trans,octa-cis-undecaprenyl diphosphate + di-trans,octa-cis-undecaprenyl diphosphate + H(+)</text>
        <dbReference type="Rhea" id="RHEA:23708"/>
        <dbReference type="Rhea" id="RHEA-COMP:9602"/>
        <dbReference type="Rhea" id="RHEA-COMP:9603"/>
        <dbReference type="ChEBI" id="CHEBI:15378"/>
        <dbReference type="ChEBI" id="CHEBI:58405"/>
        <dbReference type="ChEBI" id="CHEBI:60033"/>
        <dbReference type="ChEBI" id="CHEBI:78435"/>
        <dbReference type="EC" id="2.4.99.28"/>
    </reaction>
</comment>
<feature type="domain" description="Penicillin-binding protein transpeptidase" evidence="28">
    <location>
        <begin position="426"/>
        <end position="728"/>
    </location>
</feature>
<evidence type="ECO:0000256" key="26">
    <source>
        <dbReference type="ARBA" id="ARBA00049902"/>
    </source>
</evidence>
<comment type="function">
    <text evidence="1">Cell wall formation. Synthesis of cross-linked peptidoglycan from the lipid intermediates. The enzyme has a penicillin-insensitive transglycosylase N-terminal domain (formation of linear glycan strands) and a penicillin-sensitive transpeptidase C-terminal domain (cross-linking of the peptide subunits).</text>
</comment>
<comment type="pathway">
    <text evidence="3">Cell wall biogenesis; peptidoglycan biosynthesis.</text>
</comment>
<evidence type="ECO:0000256" key="3">
    <source>
        <dbReference type="ARBA" id="ARBA00004752"/>
    </source>
</evidence>
<dbReference type="InterPro" id="IPR031376">
    <property type="entry name" value="PCB_OB"/>
</dbReference>
<evidence type="ECO:0000256" key="20">
    <source>
        <dbReference type="ARBA" id="ARBA00023136"/>
    </source>
</evidence>
<keyword evidence="16" id="KW-0133">Cell shape</keyword>
<dbReference type="GO" id="GO:0071555">
    <property type="term" value="P:cell wall organization"/>
    <property type="evidence" value="ECO:0007669"/>
    <property type="project" value="UniProtKB-KW"/>
</dbReference>
<dbReference type="GO" id="GO:0006508">
    <property type="term" value="P:proteolysis"/>
    <property type="evidence" value="ECO:0007669"/>
    <property type="project" value="UniProtKB-KW"/>
</dbReference>
<dbReference type="EMBL" id="BMIY01000007">
    <property type="protein sequence ID" value="GFZ76007.1"/>
    <property type="molecule type" value="Genomic_DNA"/>
</dbReference>
<dbReference type="EC" id="2.4.99.28" evidence="25"/>
<evidence type="ECO:0000256" key="24">
    <source>
        <dbReference type="ARBA" id="ARBA00034000"/>
    </source>
</evidence>
<evidence type="ECO:0000259" key="28">
    <source>
        <dbReference type="Pfam" id="PF00905"/>
    </source>
</evidence>
<dbReference type="EC" id="3.4.16.4" evidence="6"/>
<evidence type="ECO:0000256" key="13">
    <source>
        <dbReference type="ARBA" id="ARBA00022679"/>
    </source>
</evidence>
<dbReference type="RefSeq" id="WP_068810900.1">
    <property type="nucleotide sequence ID" value="NZ_BMIY01000007.1"/>
</dbReference>
<evidence type="ECO:0000313" key="31">
    <source>
        <dbReference type="EMBL" id="GFZ76007.1"/>
    </source>
</evidence>
<proteinExistence type="inferred from homology"/>
<evidence type="ECO:0000259" key="29">
    <source>
        <dbReference type="Pfam" id="PF00912"/>
    </source>
</evidence>
<feature type="domain" description="Glycosyl transferase family 51" evidence="29">
    <location>
        <begin position="56"/>
        <end position="228"/>
    </location>
</feature>
<evidence type="ECO:0000256" key="8">
    <source>
        <dbReference type="ARBA" id="ARBA00022475"/>
    </source>
</evidence>
<comment type="similarity">
    <text evidence="5">In the N-terminal section; belongs to the glycosyltransferase 51 family.</text>
</comment>
<evidence type="ECO:0000256" key="9">
    <source>
        <dbReference type="ARBA" id="ARBA00022519"/>
    </source>
</evidence>
<dbReference type="Pfam" id="PF17092">
    <property type="entry name" value="PCB_OB"/>
    <property type="match status" value="1"/>
</dbReference>
<keyword evidence="13" id="KW-0808">Transferase</keyword>
<dbReference type="InterPro" id="IPR001264">
    <property type="entry name" value="Glyco_trans_51"/>
</dbReference>
<dbReference type="PANTHER" id="PTHR32282:SF27">
    <property type="entry name" value="PENICILLIN-BINDING PROTEIN 1A"/>
    <property type="match status" value="1"/>
</dbReference>
<feature type="compositionally biased region" description="Polar residues" evidence="27">
    <location>
        <begin position="617"/>
        <end position="627"/>
    </location>
</feature>
<comment type="caution">
    <text evidence="31">The sequence shown here is derived from an EMBL/GenBank/DDBJ whole genome shotgun (WGS) entry which is preliminary data.</text>
</comment>
<evidence type="ECO:0000256" key="21">
    <source>
        <dbReference type="ARBA" id="ARBA00023251"/>
    </source>
</evidence>
<evidence type="ECO:0000256" key="14">
    <source>
        <dbReference type="ARBA" id="ARBA00022692"/>
    </source>
</evidence>
<dbReference type="InterPro" id="IPR036950">
    <property type="entry name" value="PBP_transglycosylase"/>
</dbReference>
<keyword evidence="32" id="KW-1185">Reference proteome</keyword>
<evidence type="ECO:0000256" key="16">
    <source>
        <dbReference type="ARBA" id="ARBA00022960"/>
    </source>
</evidence>
<evidence type="ECO:0000256" key="5">
    <source>
        <dbReference type="ARBA" id="ARBA00007739"/>
    </source>
</evidence>
<comment type="catalytic activity">
    <reaction evidence="24">
        <text>Preferential cleavage: (Ac)2-L-Lys-D-Ala-|-D-Ala. Also transpeptidation of peptidyl-alanyl moieties that are N-acyl substituents of D-alanine.</text>
        <dbReference type="EC" id="3.4.16.4"/>
    </reaction>
</comment>
<keyword evidence="18" id="KW-0573">Peptidoglycan synthesis</keyword>
<dbReference type="InterPro" id="IPR001460">
    <property type="entry name" value="PCN-bd_Tpept"/>
</dbReference>
<evidence type="ECO:0000256" key="22">
    <source>
        <dbReference type="ARBA" id="ARBA00023268"/>
    </source>
</evidence>
<dbReference type="SUPFAM" id="SSF53955">
    <property type="entry name" value="Lysozyme-like"/>
    <property type="match status" value="1"/>
</dbReference>
<keyword evidence="23" id="KW-0961">Cell wall biogenesis/degradation</keyword>
<dbReference type="GO" id="GO:0008658">
    <property type="term" value="F:penicillin binding"/>
    <property type="evidence" value="ECO:0007669"/>
    <property type="project" value="InterPro"/>
</dbReference>
<dbReference type="SUPFAM" id="SSF56601">
    <property type="entry name" value="beta-lactamase/transpeptidase-like"/>
    <property type="match status" value="1"/>
</dbReference>
<dbReference type="InterPro" id="IPR012338">
    <property type="entry name" value="Beta-lactam/transpept-like"/>
</dbReference>
<reference evidence="31" key="1">
    <citation type="journal article" date="2014" name="Int. J. Syst. Evol. Microbiol.">
        <title>Complete genome sequence of Corynebacterium casei LMG S-19264T (=DSM 44701T), isolated from a smear-ripened cheese.</title>
        <authorList>
            <consortium name="US DOE Joint Genome Institute (JGI-PGF)"/>
            <person name="Walter F."/>
            <person name="Albersmeier A."/>
            <person name="Kalinowski J."/>
            <person name="Ruckert C."/>
        </authorList>
    </citation>
    <scope>NUCLEOTIDE SEQUENCE</scope>
    <source>
        <strain evidence="31">CGMCC 1.15425</strain>
    </source>
</reference>
<evidence type="ECO:0000256" key="15">
    <source>
        <dbReference type="ARBA" id="ARBA00022801"/>
    </source>
</evidence>
<dbReference type="PANTHER" id="PTHR32282">
    <property type="entry name" value="BINDING PROTEIN TRANSPEPTIDASE, PUTATIVE-RELATED"/>
    <property type="match status" value="1"/>
</dbReference>
<sequence>MKKLFIWITWFGVFCLSGVFMVASAAYLYLSPQLPSLDSYRNVQLETPLRILTADGKLIEEIGVRRDPVRYEDIPPLMINTLIASEDARFYSHPGVDFRSLVRGFYGFIRGVNLGGGSTITMQLANNISFDSDNVYARKLKEIPFALRLQQELSKEEILELYLNLVYFGQGADGISAAASVYYDKSLQEMTLGEMATLVSVLPCPSICNPVTDAERAKTRRDVVINKMLDQGMIDRSQRDNALSEPIVAQRHYRNIEVPAPYVAEMVRQELFQQYGDDIYRLGIEVTTSVQSELQLAANQALVDGLENYYDRRHGYRGPETNIPATGSSPEERWQEELNVVPVLGNQHPAFVTAVHERSIDVLMKNGETISINWEGLSWARPFISRNNAWPPPEVASDVATVGDLVRVREGNNGNWELGQLPEIEGAIVSVSPDNGDILALVGGYDFNHSQVNRALAARPPGSGFKAFLYGAALENGYTPATLINDAPFARGDYRPQNYERNFVGPLTLRNAIKDSRNVPAVRLFDQLGSQKVLSFAGRFGFDVDRFPRSDLTVALGSQDVQPLQMATAYGMIANGAHKLESTLIKRIETFDGVIFEANPPRACELCTGWKDVDSESLSQGRQSTTDGEGLPAPQVSNAETAAESGNTAQANDIIIGEQVTDERVTYVLSTMLRTVVEEGSGRPVNRAFDRTDLMGKTGTTNGPAEVWFTGFNRDIATSVFVGFDQPESLGESEQGATVAVPIWIDYMKEALAGRPEHGVARPPGLVDRLIDEDSGQLARPDQSNTMFEIFLTETAPGSNQRNTISPSRNDRQETNSNESLSTEIIF</sequence>
<keyword evidence="12" id="KW-0328">Glycosyltransferase</keyword>
<accession>A0A916VIR2</accession>
<evidence type="ECO:0000256" key="7">
    <source>
        <dbReference type="ARBA" id="ARBA00018638"/>
    </source>
</evidence>
<name>A0A916VIR2_9GAMM</name>
<feature type="compositionally biased region" description="Polar residues" evidence="27">
    <location>
        <begin position="815"/>
        <end position="827"/>
    </location>
</feature>
<dbReference type="GO" id="GO:0046677">
    <property type="term" value="P:response to antibiotic"/>
    <property type="evidence" value="ECO:0007669"/>
    <property type="project" value="UniProtKB-KW"/>
</dbReference>
<evidence type="ECO:0000256" key="11">
    <source>
        <dbReference type="ARBA" id="ARBA00022670"/>
    </source>
</evidence>
<dbReference type="GO" id="GO:0030288">
    <property type="term" value="C:outer membrane-bounded periplasmic space"/>
    <property type="evidence" value="ECO:0007669"/>
    <property type="project" value="TreeGrafter"/>
</dbReference>
<dbReference type="InterPro" id="IPR023346">
    <property type="entry name" value="Lysozyme-like_dom_sf"/>
</dbReference>
<feature type="compositionally biased region" description="Polar residues" evidence="27">
    <location>
        <begin position="635"/>
        <end position="646"/>
    </location>
</feature>
<dbReference type="GO" id="GO:0009002">
    <property type="term" value="F:serine-type D-Ala-D-Ala carboxypeptidase activity"/>
    <property type="evidence" value="ECO:0007669"/>
    <property type="project" value="UniProtKB-EC"/>
</dbReference>
<comment type="subcellular location">
    <subcellularLocation>
        <location evidence="2">Cell inner membrane</location>
        <topology evidence="2">Single-pass type II membrane protein</topology>
    </subcellularLocation>
</comment>
<dbReference type="GO" id="GO:0008955">
    <property type="term" value="F:peptidoglycan glycosyltransferase activity"/>
    <property type="evidence" value="ECO:0007669"/>
    <property type="project" value="UniProtKB-EC"/>
</dbReference>
<dbReference type="OrthoDB" id="9766909at2"/>
<dbReference type="AlphaFoldDB" id="A0A916VIR2"/>
<evidence type="ECO:0000256" key="19">
    <source>
        <dbReference type="ARBA" id="ARBA00022989"/>
    </source>
</evidence>
<keyword evidence="21" id="KW-0046">Antibiotic resistance</keyword>
<dbReference type="Pfam" id="PF00905">
    <property type="entry name" value="Transpeptidase"/>
    <property type="match status" value="1"/>
</dbReference>
<protein>
    <recommendedName>
        <fullName evidence="7">Penicillin-binding protein 1A</fullName>
        <ecNumber evidence="25">2.4.99.28</ecNumber>
        <ecNumber evidence="6">3.4.16.4</ecNumber>
    </recommendedName>
</protein>
<dbReference type="Pfam" id="PF00912">
    <property type="entry name" value="Transgly"/>
    <property type="match status" value="1"/>
</dbReference>
<dbReference type="GO" id="GO:0009252">
    <property type="term" value="P:peptidoglycan biosynthetic process"/>
    <property type="evidence" value="ECO:0007669"/>
    <property type="project" value="UniProtKB-KW"/>
</dbReference>
<keyword evidence="14" id="KW-0812">Transmembrane</keyword>
<dbReference type="InterPro" id="IPR050396">
    <property type="entry name" value="Glycosyltr_51/Transpeptidase"/>
</dbReference>
<evidence type="ECO:0000256" key="12">
    <source>
        <dbReference type="ARBA" id="ARBA00022676"/>
    </source>
</evidence>
<evidence type="ECO:0000256" key="4">
    <source>
        <dbReference type="ARBA" id="ARBA00007090"/>
    </source>
</evidence>
<comment type="similarity">
    <text evidence="4">In the C-terminal section; belongs to the transpeptidase family.</text>
</comment>
<evidence type="ECO:0000256" key="10">
    <source>
        <dbReference type="ARBA" id="ARBA00022645"/>
    </source>
</evidence>
<evidence type="ECO:0000256" key="2">
    <source>
        <dbReference type="ARBA" id="ARBA00004249"/>
    </source>
</evidence>
<dbReference type="Gene3D" id="3.40.710.10">
    <property type="entry name" value="DD-peptidase/beta-lactamase superfamily"/>
    <property type="match status" value="2"/>
</dbReference>
<evidence type="ECO:0000256" key="18">
    <source>
        <dbReference type="ARBA" id="ARBA00022984"/>
    </source>
</evidence>
<reference evidence="31" key="2">
    <citation type="submission" date="2020-09" db="EMBL/GenBank/DDBJ databases">
        <authorList>
            <person name="Sun Q."/>
            <person name="Zhou Y."/>
        </authorList>
    </citation>
    <scope>NUCLEOTIDE SEQUENCE</scope>
    <source>
        <strain evidence="31">CGMCC 1.15425</strain>
    </source>
</reference>
<evidence type="ECO:0000256" key="1">
    <source>
        <dbReference type="ARBA" id="ARBA00002624"/>
    </source>
</evidence>
<dbReference type="GO" id="GO:0008360">
    <property type="term" value="P:regulation of cell shape"/>
    <property type="evidence" value="ECO:0007669"/>
    <property type="project" value="UniProtKB-KW"/>
</dbReference>
<feature type="region of interest" description="Disordered" evidence="27">
    <location>
        <begin position="794"/>
        <end position="827"/>
    </location>
</feature>
<keyword evidence="17" id="KW-0735">Signal-anchor</keyword>
<evidence type="ECO:0000256" key="17">
    <source>
        <dbReference type="ARBA" id="ARBA00022968"/>
    </source>
</evidence>
<feature type="compositionally biased region" description="Polar residues" evidence="27">
    <location>
        <begin position="796"/>
        <end position="808"/>
    </location>
</feature>
<gene>
    <name evidence="31" type="primary">mrcA</name>
    <name evidence="31" type="ORF">GCM10011403_18520</name>
</gene>
<keyword evidence="15" id="KW-0378">Hydrolase</keyword>
<keyword evidence="10" id="KW-0121">Carboxypeptidase</keyword>
<keyword evidence="19" id="KW-1133">Transmembrane helix</keyword>
<evidence type="ECO:0000259" key="30">
    <source>
        <dbReference type="Pfam" id="PF17092"/>
    </source>
</evidence>
<evidence type="ECO:0000313" key="32">
    <source>
        <dbReference type="Proteomes" id="UP000627715"/>
    </source>
</evidence>
<organism evidence="31 32">
    <name type="scientific">Pseudohongiella nitratireducens</name>
    <dbReference type="NCBI Taxonomy" id="1768907"/>
    <lineage>
        <taxon>Bacteria</taxon>
        <taxon>Pseudomonadati</taxon>
        <taxon>Pseudomonadota</taxon>
        <taxon>Gammaproteobacteria</taxon>
        <taxon>Pseudomonadales</taxon>
        <taxon>Pseudohongiellaceae</taxon>
        <taxon>Pseudohongiella</taxon>
    </lineage>
</organism>
<feature type="domain" description="Penicillin-binding protein OB-like" evidence="30">
    <location>
        <begin position="316"/>
        <end position="424"/>
    </location>
</feature>
<keyword evidence="20" id="KW-0472">Membrane</keyword>
<evidence type="ECO:0000256" key="6">
    <source>
        <dbReference type="ARBA" id="ARBA00012448"/>
    </source>
</evidence>
<evidence type="ECO:0000256" key="25">
    <source>
        <dbReference type="ARBA" id="ARBA00044770"/>
    </source>
</evidence>